<dbReference type="OrthoDB" id="6436046at2759"/>
<feature type="compositionally biased region" description="Basic and acidic residues" evidence="1">
    <location>
        <begin position="83"/>
        <end position="97"/>
    </location>
</feature>
<organism evidence="2 3">
    <name type="scientific">Nephila pilipes</name>
    <name type="common">Giant wood spider</name>
    <name type="synonym">Nephila maculata</name>
    <dbReference type="NCBI Taxonomy" id="299642"/>
    <lineage>
        <taxon>Eukaryota</taxon>
        <taxon>Metazoa</taxon>
        <taxon>Ecdysozoa</taxon>
        <taxon>Arthropoda</taxon>
        <taxon>Chelicerata</taxon>
        <taxon>Arachnida</taxon>
        <taxon>Araneae</taxon>
        <taxon>Araneomorphae</taxon>
        <taxon>Entelegynae</taxon>
        <taxon>Araneoidea</taxon>
        <taxon>Nephilidae</taxon>
        <taxon>Nephila</taxon>
    </lineage>
</organism>
<feature type="region of interest" description="Disordered" evidence="1">
    <location>
        <begin position="109"/>
        <end position="142"/>
    </location>
</feature>
<evidence type="ECO:0000256" key="1">
    <source>
        <dbReference type="SAM" id="MobiDB-lite"/>
    </source>
</evidence>
<dbReference type="AlphaFoldDB" id="A0A8X6QMJ6"/>
<sequence length="142" mass="16402">MVSENRETPPEQWTFMPYGIPMRHDSVIKRNPGNATSRESSDENALASLEKFCKEELKSLSRYRTDIHFYELNQQKMDVARKQNNDTKHCNSPEAKKGKQLTSIIDQLTINKTKDAAPESKSKRKDSQTWQQQIGNDGKFLI</sequence>
<feature type="compositionally biased region" description="Basic and acidic residues" evidence="1">
    <location>
        <begin position="112"/>
        <end position="127"/>
    </location>
</feature>
<evidence type="ECO:0000313" key="3">
    <source>
        <dbReference type="Proteomes" id="UP000887013"/>
    </source>
</evidence>
<dbReference type="EMBL" id="BMAW01034000">
    <property type="protein sequence ID" value="GFU32920.1"/>
    <property type="molecule type" value="Genomic_DNA"/>
</dbReference>
<dbReference type="Proteomes" id="UP000887013">
    <property type="component" value="Unassembled WGS sequence"/>
</dbReference>
<protein>
    <submittedName>
        <fullName evidence="2">Uncharacterized protein</fullName>
    </submittedName>
</protein>
<comment type="caution">
    <text evidence="2">The sequence shown here is derived from an EMBL/GenBank/DDBJ whole genome shotgun (WGS) entry which is preliminary data.</text>
</comment>
<accession>A0A8X6QMJ6</accession>
<keyword evidence="3" id="KW-1185">Reference proteome</keyword>
<proteinExistence type="predicted"/>
<gene>
    <name evidence="2" type="primary">AVEN_230904_1</name>
    <name evidence="2" type="ORF">NPIL_356241</name>
</gene>
<evidence type="ECO:0000313" key="2">
    <source>
        <dbReference type="EMBL" id="GFU32920.1"/>
    </source>
</evidence>
<reference evidence="2" key="1">
    <citation type="submission" date="2020-08" db="EMBL/GenBank/DDBJ databases">
        <title>Multicomponent nature underlies the extraordinary mechanical properties of spider dragline silk.</title>
        <authorList>
            <person name="Kono N."/>
            <person name="Nakamura H."/>
            <person name="Mori M."/>
            <person name="Yoshida Y."/>
            <person name="Ohtoshi R."/>
            <person name="Malay A.D."/>
            <person name="Moran D.A.P."/>
            <person name="Tomita M."/>
            <person name="Numata K."/>
            <person name="Arakawa K."/>
        </authorList>
    </citation>
    <scope>NUCLEOTIDE SEQUENCE</scope>
</reference>
<feature type="region of interest" description="Disordered" evidence="1">
    <location>
        <begin position="83"/>
        <end position="102"/>
    </location>
</feature>
<name>A0A8X6QMJ6_NEPPI</name>